<comment type="similarity">
    <text evidence="2 9">Belongs to the trans-sulfuration enzymes family.</text>
</comment>
<gene>
    <name evidence="11" type="ORF">C2E21_3231</name>
</gene>
<dbReference type="FunFam" id="3.40.640.10:FF:000046">
    <property type="entry name" value="Cystathionine gamma-lyase"/>
    <property type="match status" value="1"/>
</dbReference>
<protein>
    <recommendedName>
        <fullName evidence="7">plant cystathionine gamma-synthase</fullName>
        <ecNumber evidence="7">2.5.1.160</ecNumber>
    </recommendedName>
</protein>
<evidence type="ECO:0000313" key="11">
    <source>
        <dbReference type="EMBL" id="PRW58599.1"/>
    </source>
</evidence>
<dbReference type="AlphaFoldDB" id="A0A2P6TX09"/>
<dbReference type="Gene3D" id="3.40.640.10">
    <property type="entry name" value="Type I PLP-dependent aspartate aminotransferase-like (Major domain)"/>
    <property type="match status" value="1"/>
</dbReference>
<comment type="cofactor">
    <cofactor evidence="1 9">
        <name>pyridoxal 5'-phosphate</name>
        <dbReference type="ChEBI" id="CHEBI:597326"/>
    </cofactor>
</comment>
<accession>A0A2P6TX09</accession>
<dbReference type="OrthoDB" id="3512640at2759"/>
<evidence type="ECO:0000256" key="8">
    <source>
        <dbReference type="PIRSR" id="PIRSR001434-2"/>
    </source>
</evidence>
<evidence type="ECO:0000256" key="3">
    <source>
        <dbReference type="ARBA" id="ARBA00022898"/>
    </source>
</evidence>
<dbReference type="InterPro" id="IPR044639">
    <property type="entry name" value="CGS1/2"/>
</dbReference>
<organism evidence="11 12">
    <name type="scientific">Chlorella sorokiniana</name>
    <name type="common">Freshwater green alga</name>
    <dbReference type="NCBI Taxonomy" id="3076"/>
    <lineage>
        <taxon>Eukaryota</taxon>
        <taxon>Viridiplantae</taxon>
        <taxon>Chlorophyta</taxon>
        <taxon>core chlorophytes</taxon>
        <taxon>Trebouxiophyceae</taxon>
        <taxon>Chlorellales</taxon>
        <taxon>Chlorellaceae</taxon>
        <taxon>Chlorella clade</taxon>
        <taxon>Chlorella</taxon>
    </lineage>
</organism>
<name>A0A2P6TX09_CHLSO</name>
<reference evidence="11 12" key="1">
    <citation type="journal article" date="2018" name="Plant J.">
        <title>Genome sequences of Chlorella sorokiniana UTEX 1602 and Micractinium conductrix SAG 241.80: implications to maltose excretion by a green alga.</title>
        <authorList>
            <person name="Arriola M.B."/>
            <person name="Velmurugan N."/>
            <person name="Zhang Y."/>
            <person name="Plunkett M.H."/>
            <person name="Hondzo H."/>
            <person name="Barney B.M."/>
        </authorList>
    </citation>
    <scope>NUCLEOTIDE SEQUENCE [LARGE SCALE GENOMIC DNA]</scope>
    <source>
        <strain evidence="12">UTEX 1602</strain>
    </source>
</reference>
<feature type="modified residue" description="N6-(pyridoxal phosphate)lysine" evidence="8">
    <location>
        <position position="274"/>
    </location>
</feature>
<dbReference type="InterPro" id="IPR015422">
    <property type="entry name" value="PyrdxlP-dep_Trfase_small"/>
</dbReference>
<dbReference type="GO" id="GO:0019346">
    <property type="term" value="P:transsulfuration"/>
    <property type="evidence" value="ECO:0007669"/>
    <property type="project" value="InterPro"/>
</dbReference>
<dbReference type="EMBL" id="LHPG02000005">
    <property type="protein sequence ID" value="PRW58599.1"/>
    <property type="molecule type" value="Genomic_DNA"/>
</dbReference>
<comment type="catalytic activity">
    <reaction evidence="6">
        <text>O-phospho-L-homoserine + L-cysteine = L,L-cystathionine + phosphate</text>
        <dbReference type="Rhea" id="RHEA:80891"/>
        <dbReference type="ChEBI" id="CHEBI:35235"/>
        <dbReference type="ChEBI" id="CHEBI:43474"/>
        <dbReference type="ChEBI" id="CHEBI:57590"/>
        <dbReference type="ChEBI" id="CHEBI:58161"/>
        <dbReference type="EC" id="2.5.1.160"/>
    </reaction>
</comment>
<evidence type="ECO:0000256" key="6">
    <source>
        <dbReference type="ARBA" id="ARBA00093261"/>
    </source>
</evidence>
<evidence type="ECO:0000256" key="1">
    <source>
        <dbReference type="ARBA" id="ARBA00001933"/>
    </source>
</evidence>
<evidence type="ECO:0000256" key="2">
    <source>
        <dbReference type="ARBA" id="ARBA00009077"/>
    </source>
</evidence>
<dbReference type="PIRSF" id="PIRSF001434">
    <property type="entry name" value="CGS"/>
    <property type="match status" value="1"/>
</dbReference>
<dbReference type="PANTHER" id="PTHR43379:SF1">
    <property type="entry name" value="CYSTATHIONINE GAMMA-SYNTHASE 1, CHLOROPLASTIC-RELATED"/>
    <property type="match status" value="1"/>
</dbReference>
<dbReference type="STRING" id="3076.A0A2P6TX09"/>
<keyword evidence="12" id="KW-1185">Reference proteome</keyword>
<keyword evidence="3 8" id="KW-0663">Pyridoxal phosphate</keyword>
<dbReference type="PANTHER" id="PTHR43379">
    <property type="entry name" value="CYSTATHIONINE GAMMA-SYNTHASE"/>
    <property type="match status" value="1"/>
</dbReference>
<evidence type="ECO:0000256" key="7">
    <source>
        <dbReference type="ARBA" id="ARBA00093596"/>
    </source>
</evidence>
<dbReference type="GO" id="GO:0009507">
    <property type="term" value="C:chloroplast"/>
    <property type="evidence" value="ECO:0007669"/>
    <property type="project" value="TreeGrafter"/>
</dbReference>
<evidence type="ECO:0000256" key="10">
    <source>
        <dbReference type="SAM" id="MobiDB-lite"/>
    </source>
</evidence>
<dbReference type="InterPro" id="IPR015421">
    <property type="entry name" value="PyrdxlP-dep_Trfase_major"/>
</dbReference>
<evidence type="ECO:0000256" key="5">
    <source>
        <dbReference type="ARBA" id="ARBA00093222"/>
    </source>
</evidence>
<dbReference type="GO" id="GO:0030170">
    <property type="term" value="F:pyridoxal phosphate binding"/>
    <property type="evidence" value="ECO:0007669"/>
    <property type="project" value="InterPro"/>
</dbReference>
<dbReference type="PROSITE" id="PS00868">
    <property type="entry name" value="CYS_MET_METAB_PP"/>
    <property type="match status" value="1"/>
</dbReference>
<dbReference type="GO" id="GO:0003962">
    <property type="term" value="F:cystathionine gamma-synthase activity"/>
    <property type="evidence" value="ECO:0007669"/>
    <property type="project" value="InterPro"/>
</dbReference>
<comment type="pathway">
    <text evidence="4">Amino-acid biosynthesis; L-methionine biosynthesis via de novo pathway; L-cystathionine from O-succinyl-L-homoserine: step 1/1.</text>
</comment>
<dbReference type="GO" id="GO:0009086">
    <property type="term" value="P:methionine biosynthetic process"/>
    <property type="evidence" value="ECO:0007669"/>
    <property type="project" value="InterPro"/>
</dbReference>
<dbReference type="Gene3D" id="3.90.1150.10">
    <property type="entry name" value="Aspartate Aminotransferase, domain 1"/>
    <property type="match status" value="1"/>
</dbReference>
<dbReference type="CDD" id="cd00614">
    <property type="entry name" value="CGS_like"/>
    <property type="match status" value="1"/>
</dbReference>
<evidence type="ECO:0000256" key="4">
    <source>
        <dbReference type="ARBA" id="ARBA00060510"/>
    </source>
</evidence>
<comment type="caution">
    <text evidence="11">The sequence shown here is derived from an EMBL/GenBank/DDBJ whole genome shotgun (WGS) entry which is preliminary data.</text>
</comment>
<evidence type="ECO:0000256" key="9">
    <source>
        <dbReference type="RuleBase" id="RU362118"/>
    </source>
</evidence>
<dbReference type="InterPro" id="IPR000277">
    <property type="entry name" value="Cys/Met-Metab_PyrdxlP-dep_enz"/>
</dbReference>
<feature type="region of interest" description="Disordered" evidence="10">
    <location>
        <begin position="23"/>
        <end position="62"/>
    </location>
</feature>
<dbReference type="Pfam" id="PF01053">
    <property type="entry name" value="Cys_Met_Meta_PP"/>
    <property type="match status" value="1"/>
</dbReference>
<dbReference type="EC" id="2.5.1.160" evidence="7"/>
<comment type="catalytic activity">
    <reaction evidence="5">
        <text>O-succinyl-L-homoserine + L-cysteine = L,L-cystathionine + succinate + H(+)</text>
        <dbReference type="Rhea" id="RHEA:20397"/>
        <dbReference type="ChEBI" id="CHEBI:15378"/>
        <dbReference type="ChEBI" id="CHEBI:30031"/>
        <dbReference type="ChEBI" id="CHEBI:35235"/>
        <dbReference type="ChEBI" id="CHEBI:57661"/>
        <dbReference type="ChEBI" id="CHEBI:58161"/>
    </reaction>
</comment>
<evidence type="ECO:0000313" key="12">
    <source>
        <dbReference type="Proteomes" id="UP000239899"/>
    </source>
</evidence>
<dbReference type="SUPFAM" id="SSF53383">
    <property type="entry name" value="PLP-dependent transferases"/>
    <property type="match status" value="1"/>
</dbReference>
<dbReference type="InterPro" id="IPR054542">
    <property type="entry name" value="Cys_met_metab_PP"/>
</dbReference>
<proteinExistence type="inferred from homology"/>
<dbReference type="Proteomes" id="UP000239899">
    <property type="component" value="Unassembled WGS sequence"/>
</dbReference>
<dbReference type="InterPro" id="IPR015424">
    <property type="entry name" value="PyrdxlP-dep_Trfase"/>
</dbReference>
<sequence length="458" mass="50061">MQVQAVAAKPHSAGCRAHYRRRRRRQSAVTAIAAPERPVVPPPEKRIPPPEVHSSESARQQNAMTNVQRLATKAVHSGERHGRPKIHDTCTTPIVTSSTFTFADTAELVEYQEKRQHSWEYGRYGNPTTRVLEEKIAALEGAEDCVVSACGMASATTMLLALVPAGGHIVTTTDCYRRTRQFIQQFLPKMGIGATVIDPSDLGALEDALERYPVSLFFSENPTNPYMRCVDVPRIAQLCHQKGAIVAIDSTFATPVNTQPLALGADLVVHSATKYLGGHNDVLAGALCGREELIWLVRELQKVIGATLDPQAAYLCIRGIKTLALRVKQQNETALTLAQRLEAHPKVRRVYYPGLASHPDHEIAKQQMSGFGGVVSFEIEGDRQKTSQFVDAACLPYMGPSLGGTESLIGQPAVMTYFDLGQAGREAIGIGENLVRYSCGVEDVEDLWADLEQALARI</sequence>
<dbReference type="FunFam" id="3.90.1150.10:FF:000033">
    <property type="entry name" value="Cystathionine gamma-synthase"/>
    <property type="match status" value="1"/>
</dbReference>
<feature type="compositionally biased region" description="Basic and acidic residues" evidence="10">
    <location>
        <begin position="43"/>
        <end position="56"/>
    </location>
</feature>